<dbReference type="Gene3D" id="3.90.580.10">
    <property type="entry name" value="Zinc finger, CHC2-type domain"/>
    <property type="match status" value="1"/>
</dbReference>
<dbReference type="GO" id="GO:0008270">
    <property type="term" value="F:zinc ion binding"/>
    <property type="evidence" value="ECO:0007669"/>
    <property type="project" value="UniProtKB-KW"/>
</dbReference>
<feature type="domain" description="Zinc finger CHC2-type" evidence="4">
    <location>
        <begin position="23"/>
        <end position="67"/>
    </location>
</feature>
<evidence type="ECO:0000256" key="2">
    <source>
        <dbReference type="ARBA" id="ARBA00022771"/>
    </source>
</evidence>
<dbReference type="PANTHER" id="PTHR30313">
    <property type="entry name" value="DNA PRIMASE"/>
    <property type="match status" value="1"/>
</dbReference>
<dbReference type="EMBL" id="QSEE01000011">
    <property type="protein sequence ID" value="RGZ48123.1"/>
    <property type="molecule type" value="Genomic_DNA"/>
</dbReference>
<dbReference type="GO" id="GO:0006269">
    <property type="term" value="P:DNA replication, synthesis of primer"/>
    <property type="evidence" value="ECO:0007669"/>
    <property type="project" value="TreeGrafter"/>
</dbReference>
<dbReference type="GO" id="GO:0003677">
    <property type="term" value="F:DNA binding"/>
    <property type="evidence" value="ECO:0007669"/>
    <property type="project" value="InterPro"/>
</dbReference>
<dbReference type="CDD" id="cd01029">
    <property type="entry name" value="TOPRIM_primases"/>
    <property type="match status" value="1"/>
</dbReference>
<dbReference type="AlphaFoldDB" id="A0A413NHT4"/>
<dbReference type="InterPro" id="IPR050219">
    <property type="entry name" value="DnaG_primase"/>
</dbReference>
<dbReference type="Gene3D" id="3.40.1360.10">
    <property type="match status" value="1"/>
</dbReference>
<sequence>MDARQMREIPIADFLNAMGIHPTKQKGNALWYSAPYRTERTPSFKVDTNKNVWFDFGIGKGGDIFDLAGEFIGSKDFLLRAAFIAKSGTSPLPVMEHPQIRAEKEPVFEDIWVRPLQDAKLLGYLKERGINAHVAKPNCEEVRYRVHGKRYYAIGFRNEAGGLELRNRFFKGCIPPKDISLKRNGSDVCAVFEGFMDYLSAMQLGIIASDWLVLNSVSNVEKAVRALHGYERIDCFLDNDEAGRRTFQRLHDCFGERVIDRSSLYADHKDLNEFLLSKNAGNNVKQQNDNKQ</sequence>
<reference evidence="5 6" key="1">
    <citation type="submission" date="2018-08" db="EMBL/GenBank/DDBJ databases">
        <title>A genome reference for cultivated species of the human gut microbiota.</title>
        <authorList>
            <person name="Zou Y."/>
            <person name="Xue W."/>
            <person name="Luo G."/>
        </authorList>
    </citation>
    <scope>NUCLEOTIDE SEQUENCE [LARGE SCALE GENOMIC DNA]</scope>
    <source>
        <strain evidence="5 6">AM50-4</strain>
    </source>
</reference>
<name>A0A413NHT4_BACUN</name>
<keyword evidence="2" id="KW-0863">Zinc-finger</keyword>
<comment type="caution">
    <text evidence="5">The sequence shown here is derived from an EMBL/GenBank/DDBJ whole genome shotgun (WGS) entry which is preliminary data.</text>
</comment>
<proteinExistence type="predicted"/>
<dbReference type="Pfam" id="PF13155">
    <property type="entry name" value="Toprim_2"/>
    <property type="match status" value="1"/>
</dbReference>
<dbReference type="InterPro" id="IPR034154">
    <property type="entry name" value="TOPRIM_DnaG/twinkle"/>
</dbReference>
<evidence type="ECO:0000313" key="6">
    <source>
        <dbReference type="Proteomes" id="UP000283684"/>
    </source>
</evidence>
<evidence type="ECO:0000259" key="4">
    <source>
        <dbReference type="Pfam" id="PF01807"/>
    </source>
</evidence>
<protein>
    <submittedName>
        <fullName evidence="5">DNA primase</fullName>
    </submittedName>
</protein>
<dbReference type="InterPro" id="IPR036977">
    <property type="entry name" value="DNA_primase_Znf_CHC2"/>
</dbReference>
<dbReference type="SUPFAM" id="SSF56731">
    <property type="entry name" value="DNA primase core"/>
    <property type="match status" value="1"/>
</dbReference>
<evidence type="ECO:0000256" key="3">
    <source>
        <dbReference type="ARBA" id="ARBA00022833"/>
    </source>
</evidence>
<dbReference type="PANTHER" id="PTHR30313:SF2">
    <property type="entry name" value="DNA PRIMASE"/>
    <property type="match status" value="1"/>
</dbReference>
<dbReference type="Proteomes" id="UP000283684">
    <property type="component" value="Unassembled WGS sequence"/>
</dbReference>
<dbReference type="GO" id="GO:0003899">
    <property type="term" value="F:DNA-directed RNA polymerase activity"/>
    <property type="evidence" value="ECO:0007669"/>
    <property type="project" value="InterPro"/>
</dbReference>
<keyword evidence="3" id="KW-0862">Zinc</keyword>
<dbReference type="Pfam" id="PF01807">
    <property type="entry name" value="Zn_ribbon_DnaG"/>
    <property type="match status" value="1"/>
</dbReference>
<dbReference type="InterPro" id="IPR002694">
    <property type="entry name" value="Znf_CHC2"/>
</dbReference>
<accession>A0A413NHT4</accession>
<organism evidence="5 6">
    <name type="scientific">Bacteroides uniformis</name>
    <dbReference type="NCBI Taxonomy" id="820"/>
    <lineage>
        <taxon>Bacteria</taxon>
        <taxon>Pseudomonadati</taxon>
        <taxon>Bacteroidota</taxon>
        <taxon>Bacteroidia</taxon>
        <taxon>Bacteroidales</taxon>
        <taxon>Bacteroidaceae</taxon>
        <taxon>Bacteroides</taxon>
    </lineage>
</organism>
<dbReference type="SUPFAM" id="SSF57783">
    <property type="entry name" value="Zinc beta-ribbon"/>
    <property type="match status" value="1"/>
</dbReference>
<gene>
    <name evidence="5" type="ORF">DW988_11760</name>
</gene>
<evidence type="ECO:0000313" key="5">
    <source>
        <dbReference type="EMBL" id="RGZ48123.1"/>
    </source>
</evidence>
<dbReference type="GO" id="GO:0005737">
    <property type="term" value="C:cytoplasm"/>
    <property type="evidence" value="ECO:0007669"/>
    <property type="project" value="TreeGrafter"/>
</dbReference>
<keyword evidence="1" id="KW-0479">Metal-binding</keyword>
<evidence type="ECO:0000256" key="1">
    <source>
        <dbReference type="ARBA" id="ARBA00022723"/>
    </source>
</evidence>